<organism evidence="3 4">
    <name type="scientific">Ochrobactrum teleogrylli</name>
    <dbReference type="NCBI Taxonomy" id="2479765"/>
    <lineage>
        <taxon>Bacteria</taxon>
        <taxon>Pseudomonadati</taxon>
        <taxon>Pseudomonadota</taxon>
        <taxon>Alphaproteobacteria</taxon>
        <taxon>Hyphomicrobiales</taxon>
        <taxon>Brucellaceae</taxon>
        <taxon>Brucella/Ochrobactrum group</taxon>
        <taxon>Ochrobactrum</taxon>
    </lineage>
</organism>
<dbReference type="Proteomes" id="UP001362311">
    <property type="component" value="Unassembled WGS sequence"/>
</dbReference>
<accession>A0ABD5K0Y2</accession>
<dbReference type="EMBL" id="JBBHKQ010000002">
    <property type="protein sequence ID" value="MEJ5902644.1"/>
    <property type="molecule type" value="Genomic_DNA"/>
</dbReference>
<feature type="compositionally biased region" description="Basic and acidic residues" evidence="1">
    <location>
        <begin position="115"/>
        <end position="131"/>
    </location>
</feature>
<gene>
    <name evidence="3" type="ORF">WIX40_21385</name>
</gene>
<dbReference type="SMART" id="SM00749">
    <property type="entry name" value="BON"/>
    <property type="match status" value="1"/>
</dbReference>
<dbReference type="PANTHER" id="PTHR34606">
    <property type="entry name" value="BON DOMAIN-CONTAINING PROTEIN"/>
    <property type="match status" value="1"/>
</dbReference>
<dbReference type="PANTHER" id="PTHR34606:SF15">
    <property type="entry name" value="BON DOMAIN-CONTAINING PROTEIN"/>
    <property type="match status" value="1"/>
</dbReference>
<dbReference type="PROSITE" id="PS50914">
    <property type="entry name" value="BON"/>
    <property type="match status" value="1"/>
</dbReference>
<evidence type="ECO:0000256" key="1">
    <source>
        <dbReference type="SAM" id="MobiDB-lite"/>
    </source>
</evidence>
<dbReference type="InterPro" id="IPR014004">
    <property type="entry name" value="Transpt-assoc_nodulatn_dom_bac"/>
</dbReference>
<name>A0ABD5K0Y2_9HYPH</name>
<reference evidence="3 4" key="1">
    <citation type="submission" date="2024-03" db="EMBL/GenBank/DDBJ databases">
        <title>Reference genomes for the five species model microbial community.</title>
        <authorList>
            <person name="Padfield D."/>
        </authorList>
    </citation>
    <scope>NUCLEOTIDE SEQUENCE [LARGE SCALE GENOMIC DNA]</scope>
    <source>
        <strain evidence="3 4">AB1</strain>
    </source>
</reference>
<evidence type="ECO:0000313" key="3">
    <source>
        <dbReference type="EMBL" id="MEJ5902644.1"/>
    </source>
</evidence>
<feature type="compositionally biased region" description="Basic and acidic residues" evidence="1">
    <location>
        <begin position="51"/>
        <end position="61"/>
    </location>
</feature>
<dbReference type="Gene3D" id="3.30.1340.30">
    <property type="match status" value="1"/>
</dbReference>
<dbReference type="Pfam" id="PF04972">
    <property type="entry name" value="BON"/>
    <property type="match status" value="1"/>
</dbReference>
<evidence type="ECO:0000259" key="2">
    <source>
        <dbReference type="PROSITE" id="PS50914"/>
    </source>
</evidence>
<sequence length="230" mass="25735">MRGWTCSAADTGCLFDFIDSDGRVSEKSKHAGTKAIACGWVGCHLPMTKGARDMPGRYQNEDRDDYYNEPYRDRDYESRGANYRDYDERYPGDYRSRGYSDDEERFAYNSPQRESFARDSRYERHGARNEPMKSTSGTGMHRGKGPKGYTRTDERIKEDVSDALMEDADLDASDIEVSVKKGEVTLQGQVATRQDKRRAEDCAGACAGVADVQNNIKVRSATAPSAKGTA</sequence>
<dbReference type="AlphaFoldDB" id="A0ABD5K0Y2"/>
<dbReference type="InterPro" id="IPR007055">
    <property type="entry name" value="BON_dom"/>
</dbReference>
<comment type="caution">
    <text evidence="3">The sequence shown here is derived from an EMBL/GenBank/DDBJ whole genome shotgun (WGS) entry which is preliminary data.</text>
</comment>
<dbReference type="RefSeq" id="WP_339442034.1">
    <property type="nucleotide sequence ID" value="NZ_JBBHKQ010000002.1"/>
</dbReference>
<dbReference type="InterPro" id="IPR051686">
    <property type="entry name" value="Lipoprotein_DolP"/>
</dbReference>
<feature type="compositionally biased region" description="Basic and acidic residues" evidence="1">
    <location>
        <begin position="70"/>
        <end position="100"/>
    </location>
</feature>
<evidence type="ECO:0000313" key="4">
    <source>
        <dbReference type="Proteomes" id="UP001362311"/>
    </source>
</evidence>
<feature type="domain" description="BON" evidence="2">
    <location>
        <begin position="152"/>
        <end position="220"/>
    </location>
</feature>
<feature type="region of interest" description="Disordered" evidence="1">
    <location>
        <begin position="51"/>
        <end position="151"/>
    </location>
</feature>
<proteinExistence type="predicted"/>
<protein>
    <submittedName>
        <fullName evidence="3">BON domain-containing protein</fullName>
    </submittedName>
</protein>